<gene>
    <name evidence="4" type="ORF">D2962_05370</name>
</gene>
<keyword evidence="5" id="KW-1185">Reference proteome</keyword>
<name>A0A3G2R3T4_9FIRM</name>
<reference evidence="4 5" key="1">
    <citation type="submission" date="2018-10" db="EMBL/GenBank/DDBJ databases">
        <authorList>
            <person name="Zhang X."/>
        </authorList>
    </citation>
    <scope>NUCLEOTIDE SEQUENCE [LARGE SCALE GENOMIC DNA]</scope>
    <source>
        <strain evidence="4 5">SK-G1</strain>
    </source>
</reference>
<evidence type="ECO:0000256" key="2">
    <source>
        <dbReference type="PIRSR" id="PIRSR001359-2"/>
    </source>
</evidence>
<evidence type="ECO:0000313" key="4">
    <source>
        <dbReference type="EMBL" id="AYO30120.1"/>
    </source>
</evidence>
<dbReference type="GO" id="GO:0016832">
    <property type="term" value="F:aldehyde-lyase activity"/>
    <property type="evidence" value="ECO:0007669"/>
    <property type="project" value="InterPro"/>
</dbReference>
<feature type="active site" description="Proton donor" evidence="1">
    <location>
        <position position="81"/>
    </location>
</feature>
<feature type="binding site" evidence="3">
    <location>
        <position position="82"/>
    </location>
    <ligand>
        <name>Zn(2+)</name>
        <dbReference type="ChEBI" id="CHEBI:29105"/>
        <label>1</label>
        <note>catalytic</note>
    </ligand>
</feature>
<dbReference type="PANTHER" id="PTHR30304">
    <property type="entry name" value="D-TAGATOSE-1,6-BISPHOSPHATE ALDOLASE"/>
    <property type="match status" value="1"/>
</dbReference>
<dbReference type="RefSeq" id="WP_122014382.1">
    <property type="nucleotide sequence ID" value="NZ_CP033169.1"/>
</dbReference>
<protein>
    <submittedName>
        <fullName evidence="4">Class II fructose-bisphosphate aldolase</fullName>
    </submittedName>
</protein>
<dbReference type="GO" id="GO:0005975">
    <property type="term" value="P:carbohydrate metabolic process"/>
    <property type="evidence" value="ECO:0007669"/>
    <property type="project" value="InterPro"/>
</dbReference>
<feature type="binding site" evidence="3">
    <location>
        <position position="103"/>
    </location>
    <ligand>
        <name>Zn(2+)</name>
        <dbReference type="ChEBI" id="CHEBI:29105"/>
        <label>2</label>
    </ligand>
</feature>
<keyword evidence="3" id="KW-0479">Metal-binding</keyword>
<dbReference type="Proteomes" id="UP000280960">
    <property type="component" value="Chromosome"/>
</dbReference>
<dbReference type="InterPro" id="IPR013785">
    <property type="entry name" value="Aldolase_TIM"/>
</dbReference>
<feature type="binding site" evidence="3">
    <location>
        <position position="133"/>
    </location>
    <ligand>
        <name>Zn(2+)</name>
        <dbReference type="ChEBI" id="CHEBI:29105"/>
        <label>2</label>
    </ligand>
</feature>
<feature type="binding site" evidence="2">
    <location>
        <position position="179"/>
    </location>
    <ligand>
        <name>dihydroxyacetone phosphate</name>
        <dbReference type="ChEBI" id="CHEBI:57642"/>
    </ligand>
</feature>
<dbReference type="PANTHER" id="PTHR30304:SF0">
    <property type="entry name" value="D-TAGATOSE-1,6-BISPHOSPHATE ALDOLASE SUBUNIT GATY-RELATED"/>
    <property type="match status" value="1"/>
</dbReference>
<feature type="binding site" evidence="2">
    <location>
        <begin position="228"/>
        <end position="231"/>
    </location>
    <ligand>
        <name>dihydroxyacetone phosphate</name>
        <dbReference type="ChEBI" id="CHEBI:57642"/>
    </ligand>
</feature>
<keyword evidence="3" id="KW-0862">Zinc</keyword>
<dbReference type="SUPFAM" id="SSF51569">
    <property type="entry name" value="Aldolase"/>
    <property type="match status" value="1"/>
</dbReference>
<accession>A0A3G2R3T4</accession>
<feature type="binding site" evidence="3">
    <location>
        <position position="206"/>
    </location>
    <ligand>
        <name>Zn(2+)</name>
        <dbReference type="ChEBI" id="CHEBI:29105"/>
        <label>1</label>
        <note>catalytic</note>
    </ligand>
</feature>
<dbReference type="PIRSF" id="PIRSF001359">
    <property type="entry name" value="F_bP_aldolase_II"/>
    <property type="match status" value="1"/>
</dbReference>
<evidence type="ECO:0000256" key="1">
    <source>
        <dbReference type="PIRSR" id="PIRSR001359-1"/>
    </source>
</evidence>
<evidence type="ECO:0000313" key="5">
    <source>
        <dbReference type="Proteomes" id="UP000280960"/>
    </source>
</evidence>
<dbReference type="EMBL" id="CP033169">
    <property type="protein sequence ID" value="AYO30120.1"/>
    <property type="molecule type" value="Genomic_DNA"/>
</dbReference>
<dbReference type="AlphaFoldDB" id="A0A3G2R3T4"/>
<dbReference type="Pfam" id="PF01116">
    <property type="entry name" value="F_bP_aldolase"/>
    <property type="match status" value="1"/>
</dbReference>
<dbReference type="GO" id="GO:0008270">
    <property type="term" value="F:zinc ion binding"/>
    <property type="evidence" value="ECO:0007669"/>
    <property type="project" value="InterPro"/>
</dbReference>
<proteinExistence type="predicted"/>
<dbReference type="InterPro" id="IPR000771">
    <property type="entry name" value="FBA_II"/>
</dbReference>
<sequence>MLATLKEILSETRKNKYAVPAFDVNNLETFKAVVDIAEEEKSPVIAMVLDPDMKSCTLRYLVPMMKEVAASSRIPVCIHLDHGADIQTVARYISLGFNSVMLDASTLSLSENIRVTSQVVEFAHAAGISVEAELGHVGVGLSDSAEDIKGFFTVPSEVEEFVEKTGVDALAVAIGTAHGPYRGQPRLDIDRLKDIVKITDTPLVLHGGSLTPDDQVKEAIAAGISKLNIATELRMALFKGLKATISELPEHASLHEIYEKPMEMMKQLVREKIHLCGSYNRA</sequence>
<feature type="binding site" evidence="2">
    <location>
        <begin position="207"/>
        <end position="209"/>
    </location>
    <ligand>
        <name>dihydroxyacetone phosphate</name>
        <dbReference type="ChEBI" id="CHEBI:57642"/>
    </ligand>
</feature>
<evidence type="ECO:0000256" key="3">
    <source>
        <dbReference type="PIRSR" id="PIRSR001359-3"/>
    </source>
</evidence>
<organism evidence="4 5">
    <name type="scientific">Biomaibacter acetigenes</name>
    <dbReference type="NCBI Taxonomy" id="2316383"/>
    <lineage>
        <taxon>Bacteria</taxon>
        <taxon>Bacillati</taxon>
        <taxon>Bacillota</taxon>
        <taxon>Clostridia</taxon>
        <taxon>Thermosediminibacterales</taxon>
        <taxon>Tepidanaerobacteraceae</taxon>
        <taxon>Biomaibacter</taxon>
    </lineage>
</organism>
<dbReference type="NCBIfam" id="TIGR00167">
    <property type="entry name" value="cbbA"/>
    <property type="match status" value="1"/>
</dbReference>
<dbReference type="Gene3D" id="3.20.20.70">
    <property type="entry name" value="Aldolase class I"/>
    <property type="match status" value="1"/>
</dbReference>
<comment type="cofactor">
    <cofactor evidence="3">
        <name>Zn(2+)</name>
        <dbReference type="ChEBI" id="CHEBI:29105"/>
    </cofactor>
    <text evidence="3">Binds 2 Zn(2+) ions per subunit. One is catalytic and the other provides a structural contribution.</text>
</comment>
<feature type="binding site" evidence="3">
    <location>
        <position position="178"/>
    </location>
    <ligand>
        <name>Zn(2+)</name>
        <dbReference type="ChEBI" id="CHEBI:29105"/>
        <label>1</label>
        <note>catalytic</note>
    </ligand>
</feature>
<dbReference type="CDD" id="cd00947">
    <property type="entry name" value="TBP_aldolase_IIB"/>
    <property type="match status" value="1"/>
</dbReference>
<dbReference type="InterPro" id="IPR050246">
    <property type="entry name" value="Class_II_FBP_aldolase"/>
</dbReference>
<dbReference type="KEGG" id="bacg:D2962_05370"/>